<dbReference type="AlphaFoldDB" id="A0A517VES0"/>
<reference evidence="2 3" key="1">
    <citation type="submission" date="2019-02" db="EMBL/GenBank/DDBJ databases">
        <title>Deep-cultivation of Planctomycetes and their phenomic and genomic characterization uncovers novel biology.</title>
        <authorList>
            <person name="Wiegand S."/>
            <person name="Jogler M."/>
            <person name="Boedeker C."/>
            <person name="Pinto D."/>
            <person name="Vollmers J."/>
            <person name="Rivas-Marin E."/>
            <person name="Kohn T."/>
            <person name="Peeters S.H."/>
            <person name="Heuer A."/>
            <person name="Rast P."/>
            <person name="Oberbeckmann S."/>
            <person name="Bunk B."/>
            <person name="Jeske O."/>
            <person name="Meyerdierks A."/>
            <person name="Storesund J.E."/>
            <person name="Kallscheuer N."/>
            <person name="Luecker S."/>
            <person name="Lage O.M."/>
            <person name="Pohl T."/>
            <person name="Merkel B.J."/>
            <person name="Hornburger P."/>
            <person name="Mueller R.-W."/>
            <person name="Bruemmer F."/>
            <person name="Labrenz M."/>
            <person name="Spormann A.M."/>
            <person name="Op den Camp H."/>
            <person name="Overmann J."/>
            <person name="Amann R."/>
            <person name="Jetten M.S.M."/>
            <person name="Mascher T."/>
            <person name="Medema M.H."/>
            <person name="Devos D.P."/>
            <person name="Kaster A.-K."/>
            <person name="Ovreas L."/>
            <person name="Rohde M."/>
            <person name="Galperin M.Y."/>
            <person name="Jogler C."/>
        </authorList>
    </citation>
    <scope>NUCLEOTIDE SEQUENCE [LARGE SCALE GENOMIC DNA]</scope>
    <source>
        <strain evidence="2 3">Pan161</strain>
    </source>
</reference>
<evidence type="ECO:0000313" key="2">
    <source>
        <dbReference type="EMBL" id="QDT91512.1"/>
    </source>
</evidence>
<accession>A0A517VES0</accession>
<dbReference type="KEGG" id="gax:Pan161_31710"/>
<keyword evidence="3" id="KW-1185">Reference proteome</keyword>
<protein>
    <submittedName>
        <fullName evidence="2">Uncharacterized protein</fullName>
    </submittedName>
</protein>
<keyword evidence="1" id="KW-1133">Transmembrane helix</keyword>
<sequence length="95" mass="10565">MPLTKEKLLAVVVLIVNGILGAVVGDFSDNRLFEAAFAILFSIPGLVIIWKREVLSKTGLTRGILRDSPPVLLDIIGWFFLLVIPTLYVYELSKH</sequence>
<dbReference type="RefSeq" id="WP_145228451.1">
    <property type="nucleotide sequence ID" value="NZ_CP036343.1"/>
</dbReference>
<name>A0A517VES0_9PLAN</name>
<keyword evidence="1" id="KW-0472">Membrane</keyword>
<organism evidence="2 3">
    <name type="scientific">Gimesia algae</name>
    <dbReference type="NCBI Taxonomy" id="2527971"/>
    <lineage>
        <taxon>Bacteria</taxon>
        <taxon>Pseudomonadati</taxon>
        <taxon>Planctomycetota</taxon>
        <taxon>Planctomycetia</taxon>
        <taxon>Planctomycetales</taxon>
        <taxon>Planctomycetaceae</taxon>
        <taxon>Gimesia</taxon>
    </lineage>
</organism>
<feature type="transmembrane region" description="Helical" evidence="1">
    <location>
        <begin position="31"/>
        <end position="50"/>
    </location>
</feature>
<feature type="transmembrane region" description="Helical" evidence="1">
    <location>
        <begin position="71"/>
        <end position="90"/>
    </location>
</feature>
<evidence type="ECO:0000256" key="1">
    <source>
        <dbReference type="SAM" id="Phobius"/>
    </source>
</evidence>
<dbReference type="OrthoDB" id="278310at2"/>
<dbReference type="Proteomes" id="UP000316855">
    <property type="component" value="Chromosome"/>
</dbReference>
<dbReference type="EMBL" id="CP036343">
    <property type="protein sequence ID" value="QDT91512.1"/>
    <property type="molecule type" value="Genomic_DNA"/>
</dbReference>
<keyword evidence="1" id="KW-0812">Transmembrane</keyword>
<evidence type="ECO:0000313" key="3">
    <source>
        <dbReference type="Proteomes" id="UP000316855"/>
    </source>
</evidence>
<proteinExistence type="predicted"/>
<gene>
    <name evidence="2" type="ORF">Pan161_31710</name>
</gene>